<protein>
    <submittedName>
        <fullName evidence="5">Dienelactone hydrolase family protein</fullName>
    </submittedName>
</protein>
<evidence type="ECO:0000256" key="1">
    <source>
        <dbReference type="ARBA" id="ARBA00008645"/>
    </source>
</evidence>
<dbReference type="Pfam" id="PF12740">
    <property type="entry name" value="PETase"/>
    <property type="match status" value="1"/>
</dbReference>
<organism evidence="5 6">
    <name type="scientific">Luteipulveratus flavus</name>
    <dbReference type="NCBI Taxonomy" id="3031728"/>
    <lineage>
        <taxon>Bacteria</taxon>
        <taxon>Bacillati</taxon>
        <taxon>Actinomycetota</taxon>
        <taxon>Actinomycetes</taxon>
        <taxon>Micrococcales</taxon>
        <taxon>Dermacoccaceae</taxon>
        <taxon>Luteipulveratus</taxon>
    </lineage>
</organism>
<name>A0ABT6CBF2_9MICO</name>
<feature type="signal peptide" evidence="3">
    <location>
        <begin position="1"/>
        <end position="31"/>
    </location>
</feature>
<dbReference type="InterPro" id="IPR050261">
    <property type="entry name" value="FrsA_esterase"/>
</dbReference>
<reference evidence="5 6" key="1">
    <citation type="submission" date="2023-03" db="EMBL/GenBank/DDBJ databases">
        <title>YIM 133296 draft genome.</title>
        <authorList>
            <person name="Xiong L."/>
        </authorList>
    </citation>
    <scope>NUCLEOTIDE SEQUENCE [LARGE SCALE GENOMIC DNA]</scope>
    <source>
        <strain evidence="5 6">YIM 133296</strain>
    </source>
</reference>
<keyword evidence="2 5" id="KW-0378">Hydrolase</keyword>
<gene>
    <name evidence="5" type="ORF">P4R38_17890</name>
</gene>
<comment type="caution">
    <text evidence="5">The sequence shown here is derived from an EMBL/GenBank/DDBJ whole genome shotgun (WGS) entry which is preliminary data.</text>
</comment>
<keyword evidence="6" id="KW-1185">Reference proteome</keyword>
<dbReference type="Gene3D" id="3.40.50.1820">
    <property type="entry name" value="alpha/beta hydrolase"/>
    <property type="match status" value="1"/>
</dbReference>
<evidence type="ECO:0000256" key="3">
    <source>
        <dbReference type="SAM" id="SignalP"/>
    </source>
</evidence>
<dbReference type="GO" id="GO:0016787">
    <property type="term" value="F:hydrolase activity"/>
    <property type="evidence" value="ECO:0007669"/>
    <property type="project" value="UniProtKB-KW"/>
</dbReference>
<feature type="chain" id="PRO_5047216692" evidence="3">
    <location>
        <begin position="32"/>
        <end position="287"/>
    </location>
</feature>
<dbReference type="Proteomes" id="UP001528912">
    <property type="component" value="Unassembled WGS sequence"/>
</dbReference>
<dbReference type="InterPro" id="IPR041127">
    <property type="entry name" value="PET_hydrolase/cutinase-like"/>
</dbReference>
<dbReference type="PANTHER" id="PTHR22946">
    <property type="entry name" value="DIENELACTONE HYDROLASE DOMAIN-CONTAINING PROTEIN-RELATED"/>
    <property type="match status" value="1"/>
</dbReference>
<evidence type="ECO:0000313" key="6">
    <source>
        <dbReference type="Proteomes" id="UP001528912"/>
    </source>
</evidence>
<dbReference type="RefSeq" id="WP_277193352.1">
    <property type="nucleotide sequence ID" value="NZ_JAROAV010000050.1"/>
</dbReference>
<feature type="domain" description="PET hydrolase/cutinase-like" evidence="4">
    <location>
        <begin position="37"/>
        <end position="286"/>
    </location>
</feature>
<dbReference type="PANTHER" id="PTHR22946:SF9">
    <property type="entry name" value="POLYKETIDE TRANSFERASE AF380"/>
    <property type="match status" value="1"/>
</dbReference>
<dbReference type="SUPFAM" id="SSF53474">
    <property type="entry name" value="alpha/beta-Hydrolases"/>
    <property type="match status" value="1"/>
</dbReference>
<sequence>MKSWTPRSAAAAVALSAAVVGVAAPAGPASASVVERPQTLAANNPARNGPYAYTSTTVSDAATPGFGAATIYYPTSTTGTVGGVAISPGFTESQSAISWLGPRLASHGFVVITFNTNSGLDNPDSRGAQLLAALDYLTGTSAVKSKVDPSRLAVMGHSMGGGGTLAAAKSRPSLKAAIPLAPWHTDKTWPEVTTPTLIVGAENDTIAPVADHAEPFYTSLPANAEHAYLELNNASHSATNSDNPATSVQSVSWLKHFVNGDTSYDSYLCPGPAPSSTVEEYRSTCPF</sequence>
<dbReference type="EMBL" id="JAROAV010000050">
    <property type="protein sequence ID" value="MDF8266125.1"/>
    <property type="molecule type" value="Genomic_DNA"/>
</dbReference>
<proteinExistence type="inferred from homology"/>
<accession>A0ABT6CBF2</accession>
<evidence type="ECO:0000313" key="5">
    <source>
        <dbReference type="EMBL" id="MDF8266125.1"/>
    </source>
</evidence>
<dbReference type="InterPro" id="IPR029058">
    <property type="entry name" value="AB_hydrolase_fold"/>
</dbReference>
<comment type="similarity">
    <text evidence="1">Belongs to the AB hydrolase superfamily.</text>
</comment>
<keyword evidence="3" id="KW-0732">Signal</keyword>
<evidence type="ECO:0000256" key="2">
    <source>
        <dbReference type="ARBA" id="ARBA00022801"/>
    </source>
</evidence>
<evidence type="ECO:0000259" key="4">
    <source>
        <dbReference type="Pfam" id="PF12740"/>
    </source>
</evidence>